<protein>
    <submittedName>
        <fullName evidence="2">Uncharacterized protein</fullName>
    </submittedName>
</protein>
<dbReference type="Proteomes" id="UP000319748">
    <property type="component" value="Segment"/>
</dbReference>
<sequence>MMGRNIFESNEDLRPETMPDGQPYILLPKLEEGLRWELERLPDGRSVVVIKGGIN</sequence>
<organism evidence="2 3">
    <name type="scientific">Streptomyces phage Esketit</name>
    <dbReference type="NCBI Taxonomy" id="2591133"/>
    <lineage>
        <taxon>Viruses</taxon>
        <taxon>Duplodnaviria</taxon>
        <taxon>Heunggongvirae</taxon>
        <taxon>Uroviricota</taxon>
        <taxon>Caudoviricetes</taxon>
        <taxon>Rimavirus</taxon>
        <taxon>Rimavirus rima</taxon>
    </lineage>
</organism>
<evidence type="ECO:0000256" key="1">
    <source>
        <dbReference type="SAM" id="MobiDB-lite"/>
    </source>
</evidence>
<accession>A0A515MIR5</accession>
<proteinExistence type="predicted"/>
<feature type="region of interest" description="Disordered" evidence="1">
    <location>
        <begin position="1"/>
        <end position="21"/>
    </location>
</feature>
<name>A0A515MIR5_9CAUD</name>
<reference evidence="2 3" key="1">
    <citation type="submission" date="2019-05" db="EMBL/GenBank/DDBJ databases">
        <authorList>
            <person name="Anderson M.E."/>
            <person name="Brown K.M."/>
            <person name="Cummings J.R."/>
            <person name="Eaglin Z.M."/>
            <person name="Kempf S.R."/>
            <person name="Kluemper A.J."/>
            <person name="Pearce J.A."/>
            <person name="Poser W.S.A."/>
            <person name="Smith D.I."/>
            <person name="Thompson S.A."/>
            <person name="Stamm J."/>
            <person name="Powell E.A."/>
            <person name="McGriff A.K."/>
            <person name="Caruso S.M."/>
            <person name="Garlena R.A."/>
            <person name="Russell D.A."/>
            <person name="Pope W.H."/>
            <person name="Jacobs-Sera D."/>
            <person name="Hatfull G.F."/>
        </authorList>
    </citation>
    <scope>NUCLEOTIDE SEQUENCE [LARGE SCALE GENOMIC DNA]</scope>
</reference>
<evidence type="ECO:0000313" key="3">
    <source>
        <dbReference type="Proteomes" id="UP000319748"/>
    </source>
</evidence>
<dbReference type="EMBL" id="MK967386">
    <property type="protein sequence ID" value="QDM56563.1"/>
    <property type="molecule type" value="Genomic_DNA"/>
</dbReference>
<evidence type="ECO:0000313" key="2">
    <source>
        <dbReference type="EMBL" id="QDM56563.1"/>
    </source>
</evidence>
<gene>
    <name evidence="2" type="primary">62</name>
    <name evidence="2" type="ORF">SEA_ESKETIT_62</name>
</gene>